<dbReference type="EMBL" id="JANAKD010000080">
    <property type="protein sequence ID" value="KAJ3497935.1"/>
    <property type="molecule type" value="Genomic_DNA"/>
</dbReference>
<proteinExistence type="predicted"/>
<evidence type="ECO:0000313" key="1">
    <source>
        <dbReference type="EMBL" id="KAJ3497935.1"/>
    </source>
</evidence>
<gene>
    <name evidence="1" type="ORF">NLG97_g1513</name>
</gene>
<comment type="caution">
    <text evidence="1">The sequence shown here is derived from an EMBL/GenBank/DDBJ whole genome shotgun (WGS) entry which is preliminary data.</text>
</comment>
<keyword evidence="2" id="KW-1185">Reference proteome</keyword>
<organism evidence="1 2">
    <name type="scientific">Lecanicillium saksenae</name>
    <dbReference type="NCBI Taxonomy" id="468837"/>
    <lineage>
        <taxon>Eukaryota</taxon>
        <taxon>Fungi</taxon>
        <taxon>Dikarya</taxon>
        <taxon>Ascomycota</taxon>
        <taxon>Pezizomycotina</taxon>
        <taxon>Sordariomycetes</taxon>
        <taxon>Hypocreomycetidae</taxon>
        <taxon>Hypocreales</taxon>
        <taxon>Cordycipitaceae</taxon>
        <taxon>Lecanicillium</taxon>
    </lineage>
</organism>
<protein>
    <submittedName>
        <fullName evidence="1">Uncharacterized protein</fullName>
    </submittedName>
</protein>
<reference evidence="1" key="1">
    <citation type="submission" date="2022-07" db="EMBL/GenBank/DDBJ databases">
        <title>Genome Sequence of Lecanicillium saksenae.</title>
        <authorList>
            <person name="Buettner E."/>
        </authorList>
    </citation>
    <scope>NUCLEOTIDE SEQUENCE</scope>
    <source>
        <strain evidence="1">VT-O1</strain>
    </source>
</reference>
<name>A0ACC1R3J2_9HYPO</name>
<dbReference type="Proteomes" id="UP001148737">
    <property type="component" value="Unassembled WGS sequence"/>
</dbReference>
<sequence length="247" mass="28288">MSRSDRAENIAVAQAWMDTLSQSKRHVLSLMFRRRDIMDALDSMLPFPGVWDGLQLGNWAKHLAAHLDQAIISYWKHIKTVWETIMAGKQHLYHLLTADDVARLQYRAPAQSIADRKYIEEAFSKFELFKGIADSEVRASMLANTLSIGCVIPSIQTFHQNMRYITIGAKVLERTIQVQEKSKRRNDCIGGNVPCLFQNLRKDWRPTNRNIEIAPSEFVELPGTSDAYLAFLVLFFRGSEKFPLSID</sequence>
<accession>A0ACC1R3J2</accession>
<evidence type="ECO:0000313" key="2">
    <source>
        <dbReference type="Proteomes" id="UP001148737"/>
    </source>
</evidence>